<comment type="caution">
    <text evidence="2">The sequence shown here is derived from an EMBL/GenBank/DDBJ whole genome shotgun (WGS) entry which is preliminary data.</text>
</comment>
<evidence type="ECO:0000313" key="2">
    <source>
        <dbReference type="EMBL" id="KAJ4942717.1"/>
    </source>
</evidence>
<gene>
    <name evidence="2" type="ORF">JOQ06_005233</name>
</gene>
<accession>A0AAD6BFU3</accession>
<keyword evidence="1" id="KW-0812">Transmembrane</keyword>
<sequence length="79" mass="8561">MQREPPCANSPLERGIAGALHLQECVAVATTQLLMAKGVTYNGLFLVGYMMVSVIHSVTDVIVYLVIRGSNDRGSEVRI</sequence>
<name>A0AAD6BFU3_9TELE</name>
<dbReference type="EMBL" id="JAPTMU010000005">
    <property type="protein sequence ID" value="KAJ4942717.1"/>
    <property type="molecule type" value="Genomic_DNA"/>
</dbReference>
<organism evidence="2 3">
    <name type="scientific">Pogonophryne albipinna</name>
    <dbReference type="NCBI Taxonomy" id="1090488"/>
    <lineage>
        <taxon>Eukaryota</taxon>
        <taxon>Metazoa</taxon>
        <taxon>Chordata</taxon>
        <taxon>Craniata</taxon>
        <taxon>Vertebrata</taxon>
        <taxon>Euteleostomi</taxon>
        <taxon>Actinopterygii</taxon>
        <taxon>Neopterygii</taxon>
        <taxon>Teleostei</taxon>
        <taxon>Neoteleostei</taxon>
        <taxon>Acanthomorphata</taxon>
        <taxon>Eupercaria</taxon>
        <taxon>Perciformes</taxon>
        <taxon>Notothenioidei</taxon>
        <taxon>Pogonophryne</taxon>
    </lineage>
</organism>
<keyword evidence="1" id="KW-1133">Transmembrane helix</keyword>
<keyword evidence="3" id="KW-1185">Reference proteome</keyword>
<proteinExistence type="predicted"/>
<keyword evidence="1" id="KW-0472">Membrane</keyword>
<dbReference type="AlphaFoldDB" id="A0AAD6BFU3"/>
<feature type="transmembrane region" description="Helical" evidence="1">
    <location>
        <begin position="43"/>
        <end position="67"/>
    </location>
</feature>
<dbReference type="Proteomes" id="UP001219934">
    <property type="component" value="Unassembled WGS sequence"/>
</dbReference>
<evidence type="ECO:0000256" key="1">
    <source>
        <dbReference type="SAM" id="Phobius"/>
    </source>
</evidence>
<reference evidence="2" key="1">
    <citation type="submission" date="2022-11" db="EMBL/GenBank/DDBJ databases">
        <title>Chromosome-level genome of Pogonophryne albipinna.</title>
        <authorList>
            <person name="Jo E."/>
        </authorList>
    </citation>
    <scope>NUCLEOTIDE SEQUENCE</scope>
    <source>
        <strain evidence="2">SGF0006</strain>
        <tissue evidence="2">Muscle</tissue>
    </source>
</reference>
<protein>
    <submittedName>
        <fullName evidence="2">Uncharacterized protein</fullName>
    </submittedName>
</protein>
<evidence type="ECO:0000313" key="3">
    <source>
        <dbReference type="Proteomes" id="UP001219934"/>
    </source>
</evidence>